<dbReference type="EMBL" id="SLWQ01000001">
    <property type="protein sequence ID" value="TCO42821.1"/>
    <property type="molecule type" value="Genomic_DNA"/>
</dbReference>
<name>A0A4R2IDW8_9GAMM</name>
<dbReference type="AlphaFoldDB" id="A0A4R2IDW8"/>
<evidence type="ECO:0000256" key="1">
    <source>
        <dbReference type="SAM" id="MobiDB-lite"/>
    </source>
</evidence>
<dbReference type="OrthoDB" id="5485224at2"/>
<gene>
    <name evidence="3" type="ORF">EV148_101228</name>
</gene>
<dbReference type="PANTHER" id="PTHR38731">
    <property type="entry name" value="LIPL45-RELATED LIPOPROTEIN-RELATED"/>
    <property type="match status" value="1"/>
</dbReference>
<evidence type="ECO:0000313" key="3">
    <source>
        <dbReference type="EMBL" id="TCO42821.1"/>
    </source>
</evidence>
<evidence type="ECO:0008006" key="5">
    <source>
        <dbReference type="Google" id="ProtNLM"/>
    </source>
</evidence>
<dbReference type="InterPro" id="IPR046535">
    <property type="entry name" value="DUF6600"/>
</dbReference>
<feature type="signal peptide" evidence="2">
    <location>
        <begin position="1"/>
        <end position="29"/>
    </location>
</feature>
<reference evidence="3 4" key="1">
    <citation type="journal article" date="2015" name="Stand. Genomic Sci.">
        <title>Genomic Encyclopedia of Bacterial and Archaeal Type Strains, Phase III: the genomes of soil and plant-associated and newly described type strains.</title>
        <authorList>
            <person name="Whitman W.B."/>
            <person name="Woyke T."/>
            <person name="Klenk H.P."/>
            <person name="Zhou Y."/>
            <person name="Lilburn T.G."/>
            <person name="Beck B.J."/>
            <person name="De Vos P."/>
            <person name="Vandamme P."/>
            <person name="Eisen J.A."/>
            <person name="Garrity G."/>
            <person name="Hugenholtz P."/>
            <person name="Kyrpides N.C."/>
        </authorList>
    </citation>
    <scope>NUCLEOTIDE SEQUENCE [LARGE SCALE GENOMIC DNA]</scope>
    <source>
        <strain evidence="3 4">A3</strain>
    </source>
</reference>
<feature type="compositionally biased region" description="Polar residues" evidence="1">
    <location>
        <begin position="626"/>
        <end position="643"/>
    </location>
</feature>
<dbReference type="Proteomes" id="UP000294862">
    <property type="component" value="Unassembled WGS sequence"/>
</dbReference>
<comment type="caution">
    <text evidence="3">The sequence shown here is derived from an EMBL/GenBank/DDBJ whole genome shotgun (WGS) entry which is preliminary data.</text>
</comment>
<proteinExistence type="predicted"/>
<protein>
    <recommendedName>
        <fullName evidence="5">FecR family protein</fullName>
    </recommendedName>
</protein>
<dbReference type="Pfam" id="PF20245">
    <property type="entry name" value="DUF6600"/>
    <property type="match status" value="1"/>
</dbReference>
<feature type="chain" id="PRO_5020450228" description="FecR family protein" evidence="2">
    <location>
        <begin position="30"/>
        <end position="763"/>
    </location>
</feature>
<evidence type="ECO:0000256" key="2">
    <source>
        <dbReference type="SAM" id="SignalP"/>
    </source>
</evidence>
<dbReference type="PANTHER" id="PTHR38731:SF3">
    <property type="entry name" value="BLL6125 PROTEIN"/>
    <property type="match status" value="1"/>
</dbReference>
<organism evidence="3 4">
    <name type="scientific">Dokdonella fugitiva</name>
    <dbReference type="NCBI Taxonomy" id="328517"/>
    <lineage>
        <taxon>Bacteria</taxon>
        <taxon>Pseudomonadati</taxon>
        <taxon>Pseudomonadota</taxon>
        <taxon>Gammaproteobacteria</taxon>
        <taxon>Lysobacterales</taxon>
        <taxon>Rhodanobacteraceae</taxon>
        <taxon>Dokdonella</taxon>
    </lineage>
</organism>
<feature type="compositionally biased region" description="Low complexity" evidence="1">
    <location>
        <begin position="501"/>
        <end position="520"/>
    </location>
</feature>
<evidence type="ECO:0000313" key="4">
    <source>
        <dbReference type="Proteomes" id="UP000294862"/>
    </source>
</evidence>
<keyword evidence="4" id="KW-1185">Reference proteome</keyword>
<dbReference type="RefSeq" id="WP_131992225.1">
    <property type="nucleotide sequence ID" value="NZ_SLWQ01000001.1"/>
</dbReference>
<sequence length="763" mass="84794">MYTKHFFPRAWCAAALATVLGAFAGAALADPPERVARVGFLRGEVSFQPAGDDRWVEASLNRPLGTGDKVYTDRDSRAEFEAGAAVMRIDERTTFSLLNLDDEIAQVELTEGVLSLRVRRLERGESYEVDTPTLAFVVSEPGEYRIDISPQGDSTMVTVFDGAGDVYGENNASYGVRAGNSYRFNDSALHDYEVLDLPRADDFDNWVASRNQRYQRSVSSRYVADDMIGYADLDEAGSWEDDREYGSVWYPTSVSVGWAPYRYGHWSWVDPWGWTWIDNAAWGFAPFHYGRWVYARNRWGWCPGPRHVRAVYAPALVAFVGGGGWGASISVGGGPIGWFPLGPRDVYVPWYRASRDYFHNVNVRNTTVINNTYITNVYNNYSAGRPITGTQYAYRNNVQAVTAVSRDVFVGARPVAASRVQVNPAQLRTAQVASRLAIAPTPASFVAANAQRARAVPQAAAIDRRVIARTAPPPQPIATAARVQAIQRNNAQPLARDEQRQLAARTAAAQPAAARRVQVVGEGRGATPPPPLPTRGAAAARQPAAGRAAPANPANPRGNAPAVAPRGENARVPQPERGLPSSRFAPHGERAQPRGNAAAERSVLPQREAPQARQAPPQRETREAPQSRQMPQREAPQTRQVTPQREVREAPQMRQAPPQREVREAPQMRQAPPQREVREAPQMRQAPPQREVREAPQMRQAPPQREVREAPQMRQAPPQREVREAPQMRQAPPPREVRQAPQRSQPPERRQSDKKDDDDHRRR</sequence>
<keyword evidence="2" id="KW-0732">Signal</keyword>
<feature type="compositionally biased region" description="Low complexity" evidence="1">
    <location>
        <begin position="535"/>
        <end position="567"/>
    </location>
</feature>
<feature type="compositionally biased region" description="Basic and acidic residues" evidence="1">
    <location>
        <begin position="746"/>
        <end position="763"/>
    </location>
</feature>
<accession>A0A4R2IDW8</accession>
<feature type="region of interest" description="Disordered" evidence="1">
    <location>
        <begin position="493"/>
        <end position="763"/>
    </location>
</feature>